<dbReference type="RefSeq" id="WP_154436038.1">
    <property type="nucleotide sequence ID" value="NZ_VUNC01000008.1"/>
</dbReference>
<dbReference type="Gene3D" id="3.40.190.10">
    <property type="entry name" value="Periplasmic binding protein-like II"/>
    <property type="match status" value="2"/>
</dbReference>
<evidence type="ECO:0000313" key="4">
    <source>
        <dbReference type="Proteomes" id="UP000469325"/>
    </source>
</evidence>
<feature type="chain" id="PRO_5038766166" evidence="1">
    <location>
        <begin position="24"/>
        <end position="345"/>
    </location>
</feature>
<dbReference type="PANTHER" id="PTHR31528">
    <property type="entry name" value="4-AMINO-5-HYDROXYMETHYL-2-METHYLPYRIMIDINE PHOSPHATE SYNTHASE THI11-RELATED"/>
    <property type="match status" value="1"/>
</dbReference>
<evidence type="ECO:0000259" key="2">
    <source>
        <dbReference type="Pfam" id="PF09084"/>
    </source>
</evidence>
<organism evidence="3 4">
    <name type="scientific">Olsenella porci</name>
    <dbReference type="NCBI Taxonomy" id="2652279"/>
    <lineage>
        <taxon>Bacteria</taxon>
        <taxon>Bacillati</taxon>
        <taxon>Actinomycetota</taxon>
        <taxon>Coriobacteriia</taxon>
        <taxon>Coriobacteriales</taxon>
        <taxon>Atopobiaceae</taxon>
        <taxon>Olsenella</taxon>
    </lineage>
</organism>
<evidence type="ECO:0000256" key="1">
    <source>
        <dbReference type="SAM" id="SignalP"/>
    </source>
</evidence>
<dbReference type="PANTHER" id="PTHR31528:SF3">
    <property type="entry name" value="THIAMINE BIOSYNTHESIS PROTEIN HI_0357-RELATED"/>
    <property type="match status" value="1"/>
</dbReference>
<dbReference type="AlphaFoldDB" id="A0A6N7XT84"/>
<sequence length="345" mass="37724">MNSISRRQFLAASGLALGSVALAGCGASASKGGSALDSGAGSTAKTKITFCLDYTPNTNHTGIYVAKEKGYYADEGIDIDIVQPAEDTAEAMIGSGQAQLGVSYQDYIANALASDNPLPIQAVAAIIQHNTSGIMSRKEDGITSAKHMEDHVYDTWNMPVEQATIKDVVEADGGDYSKVKMVSVSTDDEVTSLKNKQFDCVWVYEGWAVQNAIVQDFAYNYFSFISIDDKLDFYTPVLAANNDFCKKSPDVVKAFVRATKKGYEYAVKDPDGAAQILCDAVPELDSKLVRQSQSYLKDQYVADAKSWGVIDKDRWATYFKWLNDNKLVNNQLDVNSGWTMDYLEA</sequence>
<dbReference type="Pfam" id="PF09084">
    <property type="entry name" value="NMT1"/>
    <property type="match status" value="1"/>
</dbReference>
<proteinExistence type="predicted"/>
<gene>
    <name evidence="3" type="ORF">FYJ68_09400</name>
</gene>
<dbReference type="GO" id="GO:0009228">
    <property type="term" value="P:thiamine biosynthetic process"/>
    <property type="evidence" value="ECO:0007669"/>
    <property type="project" value="InterPro"/>
</dbReference>
<comment type="caution">
    <text evidence="3">The sequence shown here is derived from an EMBL/GenBank/DDBJ whole genome shotgun (WGS) entry which is preliminary data.</text>
</comment>
<dbReference type="EMBL" id="VUNC01000008">
    <property type="protein sequence ID" value="MST73315.1"/>
    <property type="molecule type" value="Genomic_DNA"/>
</dbReference>
<feature type="domain" description="SsuA/THI5-like" evidence="2">
    <location>
        <begin position="57"/>
        <end position="273"/>
    </location>
</feature>
<feature type="signal peptide" evidence="1">
    <location>
        <begin position="1"/>
        <end position="23"/>
    </location>
</feature>
<keyword evidence="4" id="KW-1185">Reference proteome</keyword>
<dbReference type="PROSITE" id="PS51257">
    <property type="entry name" value="PROKAR_LIPOPROTEIN"/>
    <property type="match status" value="1"/>
</dbReference>
<dbReference type="InterPro" id="IPR006311">
    <property type="entry name" value="TAT_signal"/>
</dbReference>
<keyword evidence="1" id="KW-0732">Signal</keyword>
<evidence type="ECO:0000313" key="3">
    <source>
        <dbReference type="EMBL" id="MST73315.1"/>
    </source>
</evidence>
<protein>
    <submittedName>
        <fullName evidence="3">Nitrate ABC transporter substrate-binding protein</fullName>
    </submittedName>
</protein>
<accession>A0A6N7XT84</accession>
<dbReference type="InterPro" id="IPR027939">
    <property type="entry name" value="NMT1/THI5"/>
</dbReference>
<dbReference type="SUPFAM" id="SSF53850">
    <property type="entry name" value="Periplasmic binding protein-like II"/>
    <property type="match status" value="1"/>
</dbReference>
<dbReference type="PROSITE" id="PS51318">
    <property type="entry name" value="TAT"/>
    <property type="match status" value="1"/>
</dbReference>
<reference evidence="3 4" key="1">
    <citation type="submission" date="2019-08" db="EMBL/GenBank/DDBJ databases">
        <title>In-depth cultivation of the pig gut microbiome towards novel bacterial diversity and tailored functional studies.</title>
        <authorList>
            <person name="Wylensek D."/>
            <person name="Hitch T.C.A."/>
            <person name="Clavel T."/>
        </authorList>
    </citation>
    <scope>NUCLEOTIDE SEQUENCE [LARGE SCALE GENOMIC DNA]</scope>
    <source>
        <strain evidence="3 4">CA-Schmier-601-WT-1</strain>
    </source>
</reference>
<dbReference type="InterPro" id="IPR015168">
    <property type="entry name" value="SsuA/THI5"/>
</dbReference>
<name>A0A6N7XT84_9ACTN</name>
<dbReference type="Proteomes" id="UP000469325">
    <property type="component" value="Unassembled WGS sequence"/>
</dbReference>